<proteinExistence type="inferred from homology"/>
<dbReference type="InterPro" id="IPR016772">
    <property type="entry name" value="UCP020408"/>
</dbReference>
<evidence type="ECO:0000313" key="3">
    <source>
        <dbReference type="Proteomes" id="UP000068196"/>
    </source>
</evidence>
<reference evidence="2 3" key="1">
    <citation type="journal article" date="2016" name="Int. J. Syst. Evol. Microbiol.">
        <title>Caldimicrobium thiodismutans sp. nov., a sulfur-disproportionating bacterium isolated from a hot spring, and emended description of the genus Caldimicrobium.</title>
        <authorList>
            <person name="Kojima H."/>
            <person name="Umezawa K."/>
            <person name="Fukui M."/>
        </authorList>
    </citation>
    <scope>NUCLEOTIDE SEQUENCE [LARGE SCALE GENOMIC DNA]</scope>
    <source>
        <strain evidence="2 3">TF1</strain>
    </source>
</reference>
<comment type="similarity">
    <text evidence="1">Belongs to the UPF0751 family.</text>
</comment>
<dbReference type="KEGG" id="cthi:THC_0090"/>
<evidence type="ECO:0008006" key="4">
    <source>
        <dbReference type="Google" id="ProtNLM"/>
    </source>
</evidence>
<evidence type="ECO:0000256" key="1">
    <source>
        <dbReference type="ARBA" id="ARBA00007189"/>
    </source>
</evidence>
<name>A0A0U5B3B5_9BACT</name>
<protein>
    <recommendedName>
        <fullName evidence="4">DUF2325 domain-containing protein</fullName>
    </recommendedName>
</protein>
<accession>A0A0U5B3B5</accession>
<dbReference type="AlphaFoldDB" id="A0A0U5B3B5"/>
<dbReference type="RefSeq" id="WP_068511754.1">
    <property type="nucleotide sequence ID" value="NZ_AP014945.1"/>
</dbReference>
<reference evidence="3" key="2">
    <citation type="journal article" date="2016" name="Int. J. Syst. Evol. Microbiol.">
        <title>Caldimicrobium thiodismutans sp. nov., a sulfur-disproportionating bacterium isolated from a hot spring.</title>
        <authorList>
            <person name="Kojima H."/>
            <person name="Umezawa K."/>
            <person name="Fukui M."/>
        </authorList>
    </citation>
    <scope>NUCLEOTIDE SEQUENCE [LARGE SCALE GENOMIC DNA]</scope>
    <source>
        <strain evidence="3">TF1</strain>
    </source>
</reference>
<dbReference type="Pfam" id="PF10087">
    <property type="entry name" value="DUF2325"/>
    <property type="match status" value="1"/>
</dbReference>
<organism evidence="2 3">
    <name type="scientific">Caldimicrobium thiodismutans</name>
    <dbReference type="NCBI Taxonomy" id="1653476"/>
    <lineage>
        <taxon>Bacteria</taxon>
        <taxon>Pseudomonadati</taxon>
        <taxon>Thermodesulfobacteriota</taxon>
        <taxon>Thermodesulfobacteria</taxon>
        <taxon>Thermodesulfobacteriales</taxon>
        <taxon>Thermodesulfobacteriaceae</taxon>
        <taxon>Caldimicrobium</taxon>
    </lineage>
</organism>
<gene>
    <name evidence="2" type="ORF">THC_0090</name>
</gene>
<dbReference type="STRING" id="1653476.THC_0090"/>
<evidence type="ECO:0000313" key="2">
    <source>
        <dbReference type="EMBL" id="BAU22496.1"/>
    </source>
</evidence>
<keyword evidence="3" id="KW-1185">Reference proteome</keyword>
<sequence length="95" mass="10858">MKIVVLGGYDRFGPYLEKYAKSLGLEINFINQPKKDLEKLLKNADYIVVLTRCVSHEMVRCAKGFSPEKCIFCKQAGLCAIKKIIEEKILKTFNN</sequence>
<dbReference type="OrthoDB" id="9810842at2"/>
<dbReference type="Proteomes" id="UP000068196">
    <property type="component" value="Chromosome"/>
</dbReference>
<dbReference type="EMBL" id="AP014945">
    <property type="protein sequence ID" value="BAU22496.1"/>
    <property type="molecule type" value="Genomic_DNA"/>
</dbReference>